<dbReference type="CDD" id="cd11642">
    <property type="entry name" value="SUMT"/>
    <property type="match status" value="1"/>
</dbReference>
<keyword evidence="3 14" id="KW-0489">Methyltransferase</keyword>
<evidence type="ECO:0000256" key="9">
    <source>
        <dbReference type="ARBA" id="ARBA00023244"/>
    </source>
</evidence>
<dbReference type="SUPFAM" id="SSF53790">
    <property type="entry name" value="Tetrapyrrole methylase"/>
    <property type="match status" value="1"/>
</dbReference>
<keyword evidence="9" id="KW-0627">Porphyrin biosynthesis</keyword>
<dbReference type="GO" id="GO:0019354">
    <property type="term" value="P:siroheme biosynthetic process"/>
    <property type="evidence" value="ECO:0007669"/>
    <property type="project" value="UniProtKB-UniPathway"/>
</dbReference>
<dbReference type="SUPFAM" id="SSF51735">
    <property type="entry name" value="NAD(P)-binding Rossmann-fold domains"/>
    <property type="match status" value="1"/>
</dbReference>
<evidence type="ECO:0000256" key="12">
    <source>
        <dbReference type="PIRSR" id="PIRSR036426-1"/>
    </source>
</evidence>
<dbReference type="InterPro" id="IPR000878">
    <property type="entry name" value="4pyrrol_Mease"/>
</dbReference>
<dbReference type="InterPro" id="IPR006367">
    <property type="entry name" value="Sirohaem_synthase_N"/>
</dbReference>
<organism evidence="14 15">
    <name type="scientific">Micromonospora krabiensis</name>
    <dbReference type="NCBI Taxonomy" id="307121"/>
    <lineage>
        <taxon>Bacteria</taxon>
        <taxon>Bacillati</taxon>
        <taxon>Actinomycetota</taxon>
        <taxon>Actinomycetes</taxon>
        <taxon>Micromonosporales</taxon>
        <taxon>Micromonosporaceae</taxon>
        <taxon>Micromonospora</taxon>
    </lineage>
</organism>
<evidence type="ECO:0000256" key="2">
    <source>
        <dbReference type="ARBA" id="ARBA00022573"/>
    </source>
</evidence>
<dbReference type="PATRIC" id="fig|307121.4.peg.5744"/>
<dbReference type="FunFam" id="3.30.950.10:FF:000001">
    <property type="entry name" value="Siroheme synthase"/>
    <property type="match status" value="1"/>
</dbReference>
<dbReference type="NCBIfam" id="TIGR01470">
    <property type="entry name" value="cysG_Nterm"/>
    <property type="match status" value="1"/>
</dbReference>
<dbReference type="InterPro" id="IPR014777">
    <property type="entry name" value="4pyrrole_Mease_sub1"/>
</dbReference>
<evidence type="ECO:0000259" key="13">
    <source>
        <dbReference type="Pfam" id="PF00590"/>
    </source>
</evidence>
<dbReference type="InterPro" id="IPR050161">
    <property type="entry name" value="Siro_Cobalamin_biosynth"/>
</dbReference>
<dbReference type="OrthoDB" id="9815856at2"/>
<dbReference type="Proteomes" id="UP000199393">
    <property type="component" value="Chromosome I"/>
</dbReference>
<evidence type="ECO:0000256" key="1">
    <source>
        <dbReference type="ARBA" id="ARBA00005010"/>
    </source>
</evidence>
<evidence type="ECO:0000256" key="5">
    <source>
        <dbReference type="ARBA" id="ARBA00022691"/>
    </source>
</evidence>
<evidence type="ECO:0000256" key="11">
    <source>
        <dbReference type="ARBA" id="ARBA00047561"/>
    </source>
</evidence>
<dbReference type="UniPathway" id="UPA00262">
    <property type="reaction ID" value="UER00222"/>
</dbReference>
<dbReference type="Pfam" id="PF13241">
    <property type="entry name" value="NAD_binding_7"/>
    <property type="match status" value="1"/>
</dbReference>
<comment type="catalytic activity">
    <reaction evidence="11">
        <text>precorrin-2 + NAD(+) = sirohydrochlorin + NADH + 2 H(+)</text>
        <dbReference type="Rhea" id="RHEA:15613"/>
        <dbReference type="ChEBI" id="CHEBI:15378"/>
        <dbReference type="ChEBI" id="CHEBI:57540"/>
        <dbReference type="ChEBI" id="CHEBI:57945"/>
        <dbReference type="ChEBI" id="CHEBI:58351"/>
        <dbReference type="ChEBI" id="CHEBI:58827"/>
        <dbReference type="EC" id="1.3.1.76"/>
    </reaction>
</comment>
<name>A0A1C3NBX7_9ACTN</name>
<dbReference type="PIRSF" id="PIRSF036426">
    <property type="entry name" value="Sirohaem_synth"/>
    <property type="match status" value="1"/>
</dbReference>
<evidence type="ECO:0000256" key="8">
    <source>
        <dbReference type="ARBA" id="ARBA00023239"/>
    </source>
</evidence>
<evidence type="ECO:0000313" key="14">
    <source>
        <dbReference type="EMBL" id="SBV30048.1"/>
    </source>
</evidence>
<dbReference type="STRING" id="307121.GA0070620_5636"/>
<reference evidence="15" key="1">
    <citation type="submission" date="2016-06" db="EMBL/GenBank/DDBJ databases">
        <authorList>
            <person name="Varghese N."/>
        </authorList>
    </citation>
    <scope>NUCLEOTIDE SEQUENCE [LARGE SCALE GENOMIC DNA]</scope>
    <source>
        <strain evidence="15">DSM 45344</strain>
    </source>
</reference>
<dbReference type="NCBIfam" id="NF004790">
    <property type="entry name" value="PRK06136.1"/>
    <property type="match status" value="1"/>
</dbReference>
<dbReference type="InterPro" id="IPR003043">
    <property type="entry name" value="Uropor_MeTrfase_CS"/>
</dbReference>
<dbReference type="RefSeq" id="WP_091595772.1">
    <property type="nucleotide sequence ID" value="NZ_JBHRWG010000002.1"/>
</dbReference>
<sequence>MSVNPYPLGLRLAGRRVVVVGGGAVATRRVPALLDAGADVLLVAPELTPALRAHLDAGRLRWTPRRFEPDDLDGAWLVQVAIDDPAAAATVSAAAAERRVFCVRADDRNAATAWTPAVTRHGPVTVAVLGGGDPRRAMTVRDAIRELLEARPAPSGDATAGRGPASVAGGRVALVGAGPGDPELITLKGWRLLTEADVVVADRLVPGLLLDEMRADVELVDASKIPYGPARTQEEINRILVDRARAGASVVRLKGGDPYVFGRGGEELLACAEAGVPVTVVPGVTSSVAAPAAAGIPVTHRGVAHEFTVVSGHVAPDSPDSLVRWDALAALRGTLVILMGLKNLAAIADALLAHGRPADTPAAVVQEGTTTGQRVLRSTLGAVAADVVSADLRPPAVVVLGEVVTTLSPATPT</sequence>
<dbReference type="Pfam" id="PF00590">
    <property type="entry name" value="TP_methylase"/>
    <property type="match status" value="1"/>
</dbReference>
<keyword evidence="8" id="KW-0456">Lyase</keyword>
<accession>A0A1C3NBX7</accession>
<keyword evidence="10" id="KW-0511">Multifunctional enzyme</keyword>
<dbReference type="GO" id="GO:0009236">
    <property type="term" value="P:cobalamin biosynthetic process"/>
    <property type="evidence" value="ECO:0007669"/>
    <property type="project" value="UniProtKB-KW"/>
</dbReference>
<dbReference type="AlphaFoldDB" id="A0A1C3NBX7"/>
<evidence type="ECO:0000256" key="6">
    <source>
        <dbReference type="ARBA" id="ARBA00023002"/>
    </source>
</evidence>
<feature type="active site" description="Proton donor" evidence="12">
    <location>
        <position position="224"/>
    </location>
</feature>
<dbReference type="InterPro" id="IPR036291">
    <property type="entry name" value="NAD(P)-bd_dom_sf"/>
</dbReference>
<dbReference type="InterPro" id="IPR006366">
    <property type="entry name" value="CobA/CysG_C"/>
</dbReference>
<dbReference type="GO" id="GO:0051287">
    <property type="term" value="F:NAD binding"/>
    <property type="evidence" value="ECO:0007669"/>
    <property type="project" value="InterPro"/>
</dbReference>
<dbReference type="GO" id="GO:0004851">
    <property type="term" value="F:uroporphyrin-III C-methyltransferase activity"/>
    <property type="evidence" value="ECO:0007669"/>
    <property type="project" value="InterPro"/>
</dbReference>
<evidence type="ECO:0000256" key="10">
    <source>
        <dbReference type="ARBA" id="ARBA00023268"/>
    </source>
</evidence>
<dbReference type="GO" id="GO:0032259">
    <property type="term" value="P:methylation"/>
    <property type="evidence" value="ECO:0007669"/>
    <property type="project" value="UniProtKB-KW"/>
</dbReference>
<gene>
    <name evidence="14" type="ORF">GA0070620_5636</name>
</gene>
<evidence type="ECO:0000256" key="4">
    <source>
        <dbReference type="ARBA" id="ARBA00022679"/>
    </source>
</evidence>
<dbReference type="GO" id="GO:0043115">
    <property type="term" value="F:precorrin-2 dehydrogenase activity"/>
    <property type="evidence" value="ECO:0007669"/>
    <property type="project" value="UniProtKB-EC"/>
</dbReference>
<dbReference type="EMBL" id="LT598496">
    <property type="protein sequence ID" value="SBV30048.1"/>
    <property type="molecule type" value="Genomic_DNA"/>
</dbReference>
<proteinExistence type="predicted"/>
<dbReference type="InterPro" id="IPR035996">
    <property type="entry name" value="4pyrrol_Methylase_sf"/>
</dbReference>
<dbReference type="NCBIfam" id="TIGR01469">
    <property type="entry name" value="cobA_cysG_Cterm"/>
    <property type="match status" value="1"/>
</dbReference>
<dbReference type="Gene3D" id="3.40.50.720">
    <property type="entry name" value="NAD(P)-binding Rossmann-like Domain"/>
    <property type="match status" value="1"/>
</dbReference>
<dbReference type="Gene3D" id="3.30.950.10">
    <property type="entry name" value="Methyltransferase, Cobalt-precorrin-4 Transmethylase, Domain 2"/>
    <property type="match status" value="1"/>
</dbReference>
<dbReference type="PROSITE" id="PS00839">
    <property type="entry name" value="SUMT_1"/>
    <property type="match status" value="1"/>
</dbReference>
<protein>
    <submittedName>
        <fullName evidence="14">Uroporphyrin-III C-methyltransferase / precorrin-2 dehydrogenase / sirohydrochlorin ferrochelatase</fullName>
    </submittedName>
</protein>
<dbReference type="PANTHER" id="PTHR45790">
    <property type="entry name" value="SIROHEME SYNTHASE-RELATED"/>
    <property type="match status" value="1"/>
</dbReference>
<evidence type="ECO:0000256" key="3">
    <source>
        <dbReference type="ARBA" id="ARBA00022603"/>
    </source>
</evidence>
<keyword evidence="15" id="KW-1185">Reference proteome</keyword>
<keyword evidence="7" id="KW-0520">NAD</keyword>
<keyword evidence="2" id="KW-0169">Cobalamin biosynthesis</keyword>
<keyword evidence="6" id="KW-0560">Oxidoreductase</keyword>
<comment type="pathway">
    <text evidence="1">Porphyrin-containing compound metabolism; siroheme biosynthesis; sirohydrochlorin from precorrin-2: step 1/1.</text>
</comment>
<dbReference type="FunFam" id="3.40.1010.10:FF:000001">
    <property type="entry name" value="Siroheme synthase"/>
    <property type="match status" value="1"/>
</dbReference>
<dbReference type="PANTHER" id="PTHR45790:SF3">
    <property type="entry name" value="S-ADENOSYL-L-METHIONINE-DEPENDENT UROPORPHYRINOGEN III METHYLTRANSFERASE, CHLOROPLASTIC"/>
    <property type="match status" value="1"/>
</dbReference>
<feature type="active site" description="Proton acceptor" evidence="12">
    <location>
        <position position="202"/>
    </location>
</feature>
<dbReference type="InterPro" id="IPR014776">
    <property type="entry name" value="4pyrrole_Mease_sub2"/>
</dbReference>
<feature type="domain" description="Tetrapyrrole methylase" evidence="13">
    <location>
        <begin position="172"/>
        <end position="383"/>
    </location>
</feature>
<evidence type="ECO:0000313" key="15">
    <source>
        <dbReference type="Proteomes" id="UP000199393"/>
    </source>
</evidence>
<evidence type="ECO:0000256" key="7">
    <source>
        <dbReference type="ARBA" id="ARBA00023027"/>
    </source>
</evidence>
<keyword evidence="5" id="KW-0949">S-adenosyl-L-methionine</keyword>
<dbReference type="GO" id="GO:0051266">
    <property type="term" value="F:sirohydrochlorin ferrochelatase activity"/>
    <property type="evidence" value="ECO:0007669"/>
    <property type="project" value="InterPro"/>
</dbReference>
<keyword evidence="4 14" id="KW-0808">Transferase</keyword>
<dbReference type="Gene3D" id="3.40.1010.10">
    <property type="entry name" value="Cobalt-precorrin-4 Transmethylase, Domain 1"/>
    <property type="match status" value="1"/>
</dbReference>
<dbReference type="InterPro" id="IPR012409">
    <property type="entry name" value="Sirohaem_synth"/>
</dbReference>